<dbReference type="SUPFAM" id="SSF103473">
    <property type="entry name" value="MFS general substrate transporter"/>
    <property type="match status" value="2"/>
</dbReference>
<keyword evidence="5 7" id="KW-1133">Transmembrane helix</keyword>
<feature type="transmembrane region" description="Helical" evidence="7">
    <location>
        <begin position="401"/>
        <end position="420"/>
    </location>
</feature>
<evidence type="ECO:0000256" key="4">
    <source>
        <dbReference type="ARBA" id="ARBA00022692"/>
    </source>
</evidence>
<feature type="transmembrane region" description="Helical" evidence="7">
    <location>
        <begin position="102"/>
        <end position="124"/>
    </location>
</feature>
<feature type="transmembrane region" description="Helical" evidence="7">
    <location>
        <begin position="12"/>
        <end position="37"/>
    </location>
</feature>
<name>A0ABT2GND4_9MICO</name>
<dbReference type="Pfam" id="PF07690">
    <property type="entry name" value="MFS_1"/>
    <property type="match status" value="1"/>
</dbReference>
<evidence type="ECO:0000259" key="8">
    <source>
        <dbReference type="PROSITE" id="PS50850"/>
    </source>
</evidence>
<evidence type="ECO:0000256" key="3">
    <source>
        <dbReference type="ARBA" id="ARBA00022475"/>
    </source>
</evidence>
<keyword evidence="3" id="KW-1003">Cell membrane</keyword>
<feature type="transmembrane region" description="Helical" evidence="7">
    <location>
        <begin position="49"/>
        <end position="69"/>
    </location>
</feature>
<keyword evidence="2" id="KW-0813">Transport</keyword>
<dbReference type="CDD" id="cd17321">
    <property type="entry name" value="MFS_MMR_MDR_like"/>
    <property type="match status" value="1"/>
</dbReference>
<protein>
    <submittedName>
        <fullName evidence="9">DHA2 family efflux MFS transporter permease subunit</fullName>
    </submittedName>
</protein>
<proteinExistence type="predicted"/>
<feature type="transmembrane region" description="Helical" evidence="7">
    <location>
        <begin position="426"/>
        <end position="445"/>
    </location>
</feature>
<dbReference type="EMBL" id="JANLCM010000001">
    <property type="protein sequence ID" value="MCS5717733.1"/>
    <property type="molecule type" value="Genomic_DNA"/>
</dbReference>
<evidence type="ECO:0000313" key="9">
    <source>
        <dbReference type="EMBL" id="MCS5717733.1"/>
    </source>
</evidence>
<dbReference type="Gene3D" id="1.20.1720.10">
    <property type="entry name" value="Multidrug resistance protein D"/>
    <property type="match status" value="1"/>
</dbReference>
<dbReference type="InterPro" id="IPR004638">
    <property type="entry name" value="EmrB-like"/>
</dbReference>
<comment type="subcellular location">
    <subcellularLocation>
        <location evidence="1">Cell membrane</location>
        <topology evidence="1">Multi-pass membrane protein</topology>
    </subcellularLocation>
</comment>
<feature type="transmembrane region" description="Helical" evidence="7">
    <location>
        <begin position="294"/>
        <end position="321"/>
    </location>
</feature>
<gene>
    <name evidence="9" type="ORF">N1027_06245</name>
</gene>
<dbReference type="InterPro" id="IPR011701">
    <property type="entry name" value="MFS"/>
</dbReference>
<comment type="caution">
    <text evidence="9">The sequence shown here is derived from an EMBL/GenBank/DDBJ whole genome shotgun (WGS) entry which is preliminary data.</text>
</comment>
<keyword evidence="4 7" id="KW-0812">Transmembrane</keyword>
<feature type="domain" description="Major facilitator superfamily (MFS) profile" evidence="8">
    <location>
        <begin position="11"/>
        <end position="449"/>
    </location>
</feature>
<dbReference type="InterPro" id="IPR036259">
    <property type="entry name" value="MFS_trans_sf"/>
</dbReference>
<evidence type="ECO:0000313" key="10">
    <source>
        <dbReference type="Proteomes" id="UP001165584"/>
    </source>
</evidence>
<keyword evidence="6 7" id="KW-0472">Membrane</keyword>
<evidence type="ECO:0000256" key="2">
    <source>
        <dbReference type="ARBA" id="ARBA00022448"/>
    </source>
</evidence>
<feature type="transmembrane region" description="Helical" evidence="7">
    <location>
        <begin position="264"/>
        <end position="288"/>
    </location>
</feature>
<accession>A0ABT2GND4</accession>
<sequence length="464" mass="47418">MSTAPAQGRLVIVVAVLASTVAFLDGTIVNVALPQIANELGGGLPVQQWVIDSYTLTLAAFILTAGALSDTFGRVTVLRVGLFAFGATSIACALAPDSTSLIVLRALQGLAGALLVPSSLALIASAFRGAAQTRAIGLWSAWTSAAFIGGPVLGGVLVDTVGWRWVFGVNVLPVVVTLVFLALLRKEQTSRGGKVDIVGAVLGALGLGGAVFALIEQGQLGWTHPLIIVSALIGVAALAGFVVWEKRSPHPMMPLAMFRVRNFWVGNLTTFLVWGVLWLGVFIVPVFLQQVAGYSGSIAGLATAPMTVISLVISGAVGTLAGRWGPRWFVAIGPVIAAAGYLWMTSVSDPVNIWTSIVPGVLLVGTGIAITSTPVTSTVLNAIPAAEAGIASAVNNAVARVAGLIAIAMVGTITGGVLDYDAFRRVVVFVAVVMVIGAGVAAFGIRNPIATSLSSAQTPAGQPS</sequence>
<feature type="transmembrane region" description="Helical" evidence="7">
    <location>
        <begin position="221"/>
        <end position="244"/>
    </location>
</feature>
<evidence type="ECO:0000256" key="6">
    <source>
        <dbReference type="ARBA" id="ARBA00023136"/>
    </source>
</evidence>
<feature type="transmembrane region" description="Helical" evidence="7">
    <location>
        <begin position="163"/>
        <end position="183"/>
    </location>
</feature>
<feature type="transmembrane region" description="Helical" evidence="7">
    <location>
        <begin position="356"/>
        <end position="380"/>
    </location>
</feature>
<feature type="transmembrane region" description="Helical" evidence="7">
    <location>
        <begin position="136"/>
        <end position="157"/>
    </location>
</feature>
<feature type="transmembrane region" description="Helical" evidence="7">
    <location>
        <begin position="76"/>
        <end position="96"/>
    </location>
</feature>
<dbReference type="PROSITE" id="PS50850">
    <property type="entry name" value="MFS"/>
    <property type="match status" value="1"/>
</dbReference>
<reference evidence="9" key="1">
    <citation type="submission" date="2022-08" db="EMBL/GenBank/DDBJ databases">
        <authorList>
            <person name="Deng Y."/>
            <person name="Han X.-F."/>
            <person name="Zhang Y.-Q."/>
        </authorList>
    </citation>
    <scope>NUCLEOTIDE SEQUENCE</scope>
    <source>
        <strain evidence="9">CPCC 205763</strain>
    </source>
</reference>
<feature type="transmembrane region" description="Helical" evidence="7">
    <location>
        <begin position="195"/>
        <end position="215"/>
    </location>
</feature>
<dbReference type="Proteomes" id="UP001165584">
    <property type="component" value="Unassembled WGS sequence"/>
</dbReference>
<dbReference type="Gene3D" id="1.20.1250.20">
    <property type="entry name" value="MFS general substrate transporter like domains"/>
    <property type="match status" value="1"/>
</dbReference>
<dbReference type="PANTHER" id="PTHR42718:SF42">
    <property type="entry name" value="EXPORT PROTEIN"/>
    <property type="match status" value="1"/>
</dbReference>
<dbReference type="InterPro" id="IPR020846">
    <property type="entry name" value="MFS_dom"/>
</dbReference>
<evidence type="ECO:0000256" key="7">
    <source>
        <dbReference type="SAM" id="Phobius"/>
    </source>
</evidence>
<keyword evidence="10" id="KW-1185">Reference proteome</keyword>
<dbReference type="PANTHER" id="PTHR42718">
    <property type="entry name" value="MAJOR FACILITATOR SUPERFAMILY MULTIDRUG TRANSPORTER MFSC"/>
    <property type="match status" value="1"/>
</dbReference>
<organism evidence="9 10">
    <name type="scientific">Herbiconiux aconitum</name>
    <dbReference type="NCBI Taxonomy" id="2970913"/>
    <lineage>
        <taxon>Bacteria</taxon>
        <taxon>Bacillati</taxon>
        <taxon>Actinomycetota</taxon>
        <taxon>Actinomycetes</taxon>
        <taxon>Micrococcales</taxon>
        <taxon>Microbacteriaceae</taxon>
        <taxon>Herbiconiux</taxon>
    </lineage>
</organism>
<evidence type="ECO:0000256" key="5">
    <source>
        <dbReference type="ARBA" id="ARBA00022989"/>
    </source>
</evidence>
<evidence type="ECO:0000256" key="1">
    <source>
        <dbReference type="ARBA" id="ARBA00004651"/>
    </source>
</evidence>
<feature type="transmembrane region" description="Helical" evidence="7">
    <location>
        <begin position="328"/>
        <end position="344"/>
    </location>
</feature>
<dbReference type="NCBIfam" id="TIGR00711">
    <property type="entry name" value="efflux_EmrB"/>
    <property type="match status" value="1"/>
</dbReference>
<dbReference type="RefSeq" id="WP_259506237.1">
    <property type="nucleotide sequence ID" value="NZ_JANLCM010000001.1"/>
</dbReference>